<reference evidence="4" key="1">
    <citation type="journal article" date="2023" name="Insect Mol. Biol.">
        <title>Genome sequencing provides insights into the evolution of gene families encoding plant cell wall-degrading enzymes in longhorned beetles.</title>
        <authorList>
            <person name="Shin N.R."/>
            <person name="Okamura Y."/>
            <person name="Kirsch R."/>
            <person name="Pauchet Y."/>
        </authorList>
    </citation>
    <scope>NUCLEOTIDE SEQUENCE</scope>
    <source>
        <strain evidence="4">AMC_N1</strain>
    </source>
</reference>
<dbReference type="Gene3D" id="1.20.900.10">
    <property type="entry name" value="Dbl homology (DH) domain"/>
    <property type="match status" value="1"/>
</dbReference>
<accession>A0AAV8YI30</accession>
<dbReference type="PANTHER" id="PTHR12673">
    <property type="entry name" value="FACIOGENITAL DYSPLASIA PROTEIN"/>
    <property type="match status" value="1"/>
</dbReference>
<dbReference type="Proteomes" id="UP001162162">
    <property type="component" value="Unassembled WGS sequence"/>
</dbReference>
<dbReference type="PROSITE" id="PS50010">
    <property type="entry name" value="DH_2"/>
    <property type="match status" value="1"/>
</dbReference>
<dbReference type="EMBL" id="JAPWTK010000097">
    <property type="protein sequence ID" value="KAJ8950622.1"/>
    <property type="molecule type" value="Genomic_DNA"/>
</dbReference>
<dbReference type="GO" id="GO:0005737">
    <property type="term" value="C:cytoplasm"/>
    <property type="evidence" value="ECO:0007669"/>
    <property type="project" value="TreeGrafter"/>
</dbReference>
<organism evidence="4 5">
    <name type="scientific">Aromia moschata</name>
    <dbReference type="NCBI Taxonomy" id="1265417"/>
    <lineage>
        <taxon>Eukaryota</taxon>
        <taxon>Metazoa</taxon>
        <taxon>Ecdysozoa</taxon>
        <taxon>Arthropoda</taxon>
        <taxon>Hexapoda</taxon>
        <taxon>Insecta</taxon>
        <taxon>Pterygota</taxon>
        <taxon>Neoptera</taxon>
        <taxon>Endopterygota</taxon>
        <taxon>Coleoptera</taxon>
        <taxon>Polyphaga</taxon>
        <taxon>Cucujiformia</taxon>
        <taxon>Chrysomeloidea</taxon>
        <taxon>Cerambycidae</taxon>
        <taxon>Cerambycinae</taxon>
        <taxon>Callichromatini</taxon>
        <taxon>Aromia</taxon>
    </lineage>
</organism>
<dbReference type="SMART" id="SM00233">
    <property type="entry name" value="PH"/>
    <property type="match status" value="1"/>
</dbReference>
<feature type="domain" description="DH" evidence="3">
    <location>
        <begin position="146"/>
        <end position="322"/>
    </location>
</feature>
<gene>
    <name evidence="4" type="ORF">NQ318_010821</name>
</gene>
<dbReference type="InterPro" id="IPR000219">
    <property type="entry name" value="DH_dom"/>
</dbReference>
<sequence>MEKKVLNLHVVLEPLTKSANDCFTPKSQRSEKQCTTPCYVKLEDIKKAETSCSVKFENANQRTEETKREIRENSMPPSNISSNTPQGASKPDKNRTTEPVTPHAHVEFSVELKKVINERNILTSKTKARHLTKLRQKRKKTVAVIKRNKALLEIINSEIKYVAQLETIINFFMKPAREQKLLKFDDFNILFGNINTIYGINKELLEELEKGFDNVVNAFFKIAPFLKLYSVYAFEFKNSIKILQNARLLNPQFAKFMENQETRPEVQNKLSALLITPIQRVPRYKLLLTNLYNLTKPSDKDFRNLSECLGKIEEAAEHINKIVEDQENMQRLLEFQRCLRSGELNVIMPGRKLLKEGILMKLPTNNIHSERIFVVLMSDIIVFSKMKSEEPKVNSLKCTSIFPLGKCKVIELLDKGCLRIICQEEEFVLYHDQFSETKKWITKIKEAIQIHVSNRKTLRKESSAWRPVKRKDIHEYHEVGLSPGRPLKKRKTAEAAESTTARKVYSSEISTSMPSETNAKVEENNQNSVKDLHVFGKPHKIGSQFGTFLGGYQFILDMLLPK</sequence>
<dbReference type="GO" id="GO:0035556">
    <property type="term" value="P:intracellular signal transduction"/>
    <property type="evidence" value="ECO:0007669"/>
    <property type="project" value="InterPro"/>
</dbReference>
<dbReference type="InterPro" id="IPR001849">
    <property type="entry name" value="PH_domain"/>
</dbReference>
<evidence type="ECO:0000259" key="3">
    <source>
        <dbReference type="PROSITE" id="PS50010"/>
    </source>
</evidence>
<feature type="compositionally biased region" description="Basic and acidic residues" evidence="1">
    <location>
        <begin position="62"/>
        <end position="72"/>
    </location>
</feature>
<dbReference type="InterPro" id="IPR011993">
    <property type="entry name" value="PH-like_dom_sf"/>
</dbReference>
<feature type="region of interest" description="Disordered" evidence="1">
    <location>
        <begin position="481"/>
        <end position="523"/>
    </location>
</feature>
<dbReference type="CDD" id="cd00160">
    <property type="entry name" value="RhoGEF"/>
    <property type="match status" value="1"/>
</dbReference>
<feature type="region of interest" description="Disordered" evidence="1">
    <location>
        <begin position="57"/>
        <end position="103"/>
    </location>
</feature>
<dbReference type="InterPro" id="IPR051092">
    <property type="entry name" value="FYVE_RhoGEF_PH"/>
</dbReference>
<feature type="domain" description="PH" evidence="2">
    <location>
        <begin position="352"/>
        <end position="449"/>
    </location>
</feature>
<dbReference type="AlphaFoldDB" id="A0AAV8YI30"/>
<dbReference type="Gene3D" id="2.30.29.30">
    <property type="entry name" value="Pleckstrin-homology domain (PH domain)/Phosphotyrosine-binding domain (PTB)"/>
    <property type="match status" value="1"/>
</dbReference>
<dbReference type="Pfam" id="PF00621">
    <property type="entry name" value="RhoGEF"/>
    <property type="match status" value="1"/>
</dbReference>
<feature type="compositionally biased region" description="Polar residues" evidence="1">
    <location>
        <begin position="75"/>
        <end position="87"/>
    </location>
</feature>
<feature type="compositionally biased region" description="Polar residues" evidence="1">
    <location>
        <begin position="497"/>
        <end position="523"/>
    </location>
</feature>
<dbReference type="InterPro" id="IPR035899">
    <property type="entry name" value="DBL_dom_sf"/>
</dbReference>
<keyword evidence="5" id="KW-1185">Reference proteome</keyword>
<dbReference type="PANTHER" id="PTHR12673:SF159">
    <property type="entry name" value="LD03170P"/>
    <property type="match status" value="1"/>
</dbReference>
<comment type="caution">
    <text evidence="4">The sequence shown here is derived from an EMBL/GenBank/DDBJ whole genome shotgun (WGS) entry which is preliminary data.</text>
</comment>
<dbReference type="PROSITE" id="PS50003">
    <property type="entry name" value="PH_DOMAIN"/>
    <property type="match status" value="1"/>
</dbReference>
<evidence type="ECO:0000259" key="2">
    <source>
        <dbReference type="PROSITE" id="PS50003"/>
    </source>
</evidence>
<dbReference type="SUPFAM" id="SSF48065">
    <property type="entry name" value="DBL homology domain (DH-domain)"/>
    <property type="match status" value="1"/>
</dbReference>
<dbReference type="GO" id="GO:0005085">
    <property type="term" value="F:guanyl-nucleotide exchange factor activity"/>
    <property type="evidence" value="ECO:0007669"/>
    <property type="project" value="InterPro"/>
</dbReference>
<dbReference type="InterPro" id="IPR001331">
    <property type="entry name" value="GDS_CDC24_CS"/>
</dbReference>
<evidence type="ECO:0000313" key="4">
    <source>
        <dbReference type="EMBL" id="KAJ8950622.1"/>
    </source>
</evidence>
<name>A0AAV8YI30_9CUCU</name>
<evidence type="ECO:0000256" key="1">
    <source>
        <dbReference type="SAM" id="MobiDB-lite"/>
    </source>
</evidence>
<dbReference type="SMART" id="SM00325">
    <property type="entry name" value="RhoGEF"/>
    <property type="match status" value="1"/>
</dbReference>
<dbReference type="PROSITE" id="PS00741">
    <property type="entry name" value="DH_1"/>
    <property type="match status" value="1"/>
</dbReference>
<protein>
    <submittedName>
        <fullName evidence="4">Uncharacterized protein</fullName>
    </submittedName>
</protein>
<dbReference type="SUPFAM" id="SSF50729">
    <property type="entry name" value="PH domain-like"/>
    <property type="match status" value="1"/>
</dbReference>
<proteinExistence type="predicted"/>
<evidence type="ECO:0000313" key="5">
    <source>
        <dbReference type="Proteomes" id="UP001162162"/>
    </source>
</evidence>